<dbReference type="KEGG" id="hmr:Hipma_0040"/>
<evidence type="ECO:0000256" key="7">
    <source>
        <dbReference type="ARBA" id="ARBA00048743"/>
    </source>
</evidence>
<comment type="function">
    <text evidence="8">Phosphorylation of dTMP to form dTDP in both de novo and salvage pathways of dTTP synthesis.</text>
</comment>
<dbReference type="GO" id="GO:0005829">
    <property type="term" value="C:cytosol"/>
    <property type="evidence" value="ECO:0007669"/>
    <property type="project" value="TreeGrafter"/>
</dbReference>
<evidence type="ECO:0000256" key="5">
    <source>
        <dbReference type="ARBA" id="ARBA00022777"/>
    </source>
</evidence>
<dbReference type="InterPro" id="IPR027417">
    <property type="entry name" value="P-loop_NTPase"/>
</dbReference>
<dbReference type="FunCoup" id="F2LWP5">
    <property type="interactions" value="386"/>
</dbReference>
<keyword evidence="2 8" id="KW-0808">Transferase</keyword>
<dbReference type="GO" id="GO:0004798">
    <property type="term" value="F:dTMP kinase activity"/>
    <property type="evidence" value="ECO:0007669"/>
    <property type="project" value="UniProtKB-UniRule"/>
</dbReference>
<dbReference type="InParanoid" id="F2LWP5"/>
<dbReference type="PROSITE" id="PS01331">
    <property type="entry name" value="THYMIDYLATE_KINASE"/>
    <property type="match status" value="1"/>
</dbReference>
<dbReference type="EMBL" id="CP002606">
    <property type="protein sequence ID" value="AEA33023.1"/>
    <property type="molecule type" value="Genomic_DNA"/>
</dbReference>
<evidence type="ECO:0000313" key="10">
    <source>
        <dbReference type="EMBL" id="AEA33023.1"/>
    </source>
</evidence>
<dbReference type="Proteomes" id="UP000008139">
    <property type="component" value="Chromosome"/>
</dbReference>
<evidence type="ECO:0000256" key="3">
    <source>
        <dbReference type="ARBA" id="ARBA00022727"/>
    </source>
</evidence>
<dbReference type="HOGENOM" id="CLU_049131_0_2_7"/>
<dbReference type="Pfam" id="PF02223">
    <property type="entry name" value="Thymidylate_kin"/>
    <property type="match status" value="1"/>
</dbReference>
<evidence type="ECO:0000256" key="8">
    <source>
        <dbReference type="HAMAP-Rule" id="MF_00165"/>
    </source>
</evidence>
<proteinExistence type="inferred from homology"/>
<dbReference type="InterPro" id="IPR018094">
    <property type="entry name" value="Thymidylate_kinase"/>
</dbReference>
<dbReference type="GO" id="GO:0005524">
    <property type="term" value="F:ATP binding"/>
    <property type="evidence" value="ECO:0007669"/>
    <property type="project" value="UniProtKB-UniRule"/>
</dbReference>
<feature type="binding site" evidence="8">
    <location>
        <begin position="17"/>
        <end position="24"/>
    </location>
    <ligand>
        <name>ATP</name>
        <dbReference type="ChEBI" id="CHEBI:30616"/>
    </ligand>
</feature>
<name>F2LWP5_HIPMA</name>
<dbReference type="RefSeq" id="WP_013681068.1">
    <property type="nucleotide sequence ID" value="NC_015318.1"/>
</dbReference>
<comment type="catalytic activity">
    <reaction evidence="7 8">
        <text>dTMP + ATP = dTDP + ADP</text>
        <dbReference type="Rhea" id="RHEA:13517"/>
        <dbReference type="ChEBI" id="CHEBI:30616"/>
        <dbReference type="ChEBI" id="CHEBI:58369"/>
        <dbReference type="ChEBI" id="CHEBI:63528"/>
        <dbReference type="ChEBI" id="CHEBI:456216"/>
        <dbReference type="EC" id="2.7.4.9"/>
    </reaction>
</comment>
<evidence type="ECO:0000256" key="2">
    <source>
        <dbReference type="ARBA" id="ARBA00022679"/>
    </source>
</evidence>
<dbReference type="InterPro" id="IPR039430">
    <property type="entry name" value="Thymidylate_kin-like_dom"/>
</dbReference>
<keyword evidence="3 8" id="KW-0545">Nucleotide biosynthesis</keyword>
<evidence type="ECO:0000313" key="11">
    <source>
        <dbReference type="Proteomes" id="UP000008139"/>
    </source>
</evidence>
<dbReference type="OrthoDB" id="9774907at2"/>
<dbReference type="STRING" id="760142.Hipma_0040"/>
<dbReference type="PANTHER" id="PTHR10344">
    <property type="entry name" value="THYMIDYLATE KINASE"/>
    <property type="match status" value="1"/>
</dbReference>
<feature type="domain" description="Thymidylate kinase-like" evidence="9">
    <location>
        <begin position="15"/>
        <end position="193"/>
    </location>
</feature>
<dbReference type="AlphaFoldDB" id="F2LWP5"/>
<organism evidence="10 11">
    <name type="scientific">Hippea maritima (strain ATCC 700847 / DSM 10411 / MH2)</name>
    <dbReference type="NCBI Taxonomy" id="760142"/>
    <lineage>
        <taxon>Bacteria</taxon>
        <taxon>Pseudomonadati</taxon>
        <taxon>Campylobacterota</taxon>
        <taxon>Desulfurellia</taxon>
        <taxon>Desulfurellales</taxon>
        <taxon>Hippeaceae</taxon>
        <taxon>Hippea</taxon>
    </lineage>
</organism>
<dbReference type="HAMAP" id="MF_00165">
    <property type="entry name" value="Thymidylate_kinase"/>
    <property type="match status" value="1"/>
</dbReference>
<dbReference type="CDD" id="cd01672">
    <property type="entry name" value="TMPK"/>
    <property type="match status" value="1"/>
</dbReference>
<sequence>MRQKAQKNSCRYIAFEGIDASGKTTQAKLFVDFLKKEGFNVFFTKEPGGTIPFFREVLLNKQLVKQAQLFLFLADRAQTILTIKKKLDAGFVVVSDRSFYSTLAYQGFGDDMDIGFLKQANEIATGGLKPDLVFCIDITTNEMMNRLNKKDAIESKPVGFFERVRQGYIKLSKDYDNFYLVNGLRSIDDVFSEVVEIWKSI</sequence>
<dbReference type="InterPro" id="IPR018095">
    <property type="entry name" value="Thymidylate_kin_CS"/>
</dbReference>
<gene>
    <name evidence="8" type="primary">tmk</name>
    <name evidence="10" type="ordered locus">Hipma_0040</name>
</gene>
<dbReference type="GO" id="GO:0006235">
    <property type="term" value="P:dTTP biosynthetic process"/>
    <property type="evidence" value="ECO:0007669"/>
    <property type="project" value="UniProtKB-UniRule"/>
</dbReference>
<evidence type="ECO:0000259" key="9">
    <source>
        <dbReference type="Pfam" id="PF02223"/>
    </source>
</evidence>
<reference evidence="10 11" key="1">
    <citation type="journal article" date="2011" name="Stand. Genomic Sci.">
        <title>Complete genome sequence of the thermophilic sulfur-reducer Hippea maritima type strain (MH(2)).</title>
        <authorList>
            <person name="Huntemann M."/>
            <person name="Lu M."/>
            <person name="Nolan M."/>
            <person name="Lapidus A."/>
            <person name="Lucas S."/>
            <person name="Hammon N."/>
            <person name="Deshpande S."/>
            <person name="Cheng J.F."/>
            <person name="Tapia R."/>
            <person name="Han C."/>
            <person name="Goodwin L."/>
            <person name="Pitluck S."/>
            <person name="Liolios K."/>
            <person name="Pagani I."/>
            <person name="Ivanova N."/>
            <person name="Ovchinikova G."/>
            <person name="Pati A."/>
            <person name="Chen A."/>
            <person name="Palaniappan K."/>
            <person name="Land M."/>
            <person name="Hauser L."/>
            <person name="Jeffries C.D."/>
            <person name="Detter J.C."/>
            <person name="Brambilla E.M."/>
            <person name="Rohde M."/>
            <person name="Spring S."/>
            <person name="Goker M."/>
            <person name="Woyke T."/>
            <person name="Bristow J."/>
            <person name="Eisen J.A."/>
            <person name="Markowitz V."/>
            <person name="Hugenholtz P."/>
            <person name="Kyrpides N.C."/>
            <person name="Klenk H.P."/>
            <person name="Mavromatis K."/>
        </authorList>
    </citation>
    <scope>NUCLEOTIDE SEQUENCE [LARGE SCALE GENOMIC DNA]</scope>
    <source>
        <strain evidence="11">ATCC 700847 / DSM 10411 / MH2</strain>
    </source>
</reference>
<dbReference type="Gene3D" id="3.40.50.300">
    <property type="entry name" value="P-loop containing nucleotide triphosphate hydrolases"/>
    <property type="match status" value="1"/>
</dbReference>
<dbReference type="eggNOG" id="COG0125">
    <property type="taxonomic scope" value="Bacteria"/>
</dbReference>
<comment type="similarity">
    <text evidence="1 8">Belongs to the thymidylate kinase family.</text>
</comment>
<dbReference type="PANTHER" id="PTHR10344:SF4">
    <property type="entry name" value="UMP-CMP KINASE 2, MITOCHONDRIAL"/>
    <property type="match status" value="1"/>
</dbReference>
<evidence type="ECO:0000256" key="6">
    <source>
        <dbReference type="ARBA" id="ARBA00022840"/>
    </source>
</evidence>
<keyword evidence="5 8" id="KW-0418">Kinase</keyword>
<dbReference type="EC" id="2.7.4.9" evidence="8"/>
<evidence type="ECO:0000256" key="1">
    <source>
        <dbReference type="ARBA" id="ARBA00009776"/>
    </source>
</evidence>
<dbReference type="GO" id="GO:0006227">
    <property type="term" value="P:dUDP biosynthetic process"/>
    <property type="evidence" value="ECO:0007669"/>
    <property type="project" value="TreeGrafter"/>
</dbReference>
<protein>
    <recommendedName>
        <fullName evidence="8">Thymidylate kinase</fullName>
        <ecNumber evidence="8">2.7.4.9</ecNumber>
    </recommendedName>
    <alternativeName>
        <fullName evidence="8">dTMP kinase</fullName>
    </alternativeName>
</protein>
<dbReference type="NCBIfam" id="TIGR00041">
    <property type="entry name" value="DTMP_kinase"/>
    <property type="match status" value="1"/>
</dbReference>
<keyword evidence="4 8" id="KW-0547">Nucleotide-binding</keyword>
<dbReference type="SUPFAM" id="SSF52540">
    <property type="entry name" value="P-loop containing nucleoside triphosphate hydrolases"/>
    <property type="match status" value="1"/>
</dbReference>
<reference evidence="11" key="2">
    <citation type="submission" date="2011-03" db="EMBL/GenBank/DDBJ databases">
        <title>The complete genome of Hippea maritima DSM 10411.</title>
        <authorList>
            <consortium name="US DOE Joint Genome Institute (JGI-PGF)"/>
            <person name="Lucas S."/>
            <person name="Copeland A."/>
            <person name="Lapidus A."/>
            <person name="Bruce D."/>
            <person name="Goodwin L."/>
            <person name="Pitluck S."/>
            <person name="Peters L."/>
            <person name="Kyrpides N."/>
            <person name="Mavromatis K."/>
            <person name="Pagani I."/>
            <person name="Ivanova N."/>
            <person name="Mikhailova N."/>
            <person name="Lu M."/>
            <person name="Detter J.C."/>
            <person name="Tapia R."/>
            <person name="Han C."/>
            <person name="Land M."/>
            <person name="Hauser L."/>
            <person name="Markowitz V."/>
            <person name="Cheng J.-F."/>
            <person name="Hugenholtz P."/>
            <person name="Woyke T."/>
            <person name="Wu D."/>
            <person name="Spring S."/>
            <person name="Schroeder M."/>
            <person name="Brambilla E."/>
            <person name="Klenk H.-P."/>
            <person name="Eisen J.A."/>
        </authorList>
    </citation>
    <scope>NUCLEOTIDE SEQUENCE [LARGE SCALE GENOMIC DNA]</scope>
    <source>
        <strain evidence="11">ATCC 700847 / DSM 10411 / MH2</strain>
    </source>
</reference>
<accession>F2LWP5</accession>
<keyword evidence="6 8" id="KW-0067">ATP-binding</keyword>
<keyword evidence="11" id="KW-1185">Reference proteome</keyword>
<dbReference type="GO" id="GO:0006233">
    <property type="term" value="P:dTDP biosynthetic process"/>
    <property type="evidence" value="ECO:0007669"/>
    <property type="project" value="InterPro"/>
</dbReference>
<evidence type="ECO:0000256" key="4">
    <source>
        <dbReference type="ARBA" id="ARBA00022741"/>
    </source>
</evidence>